<dbReference type="GO" id="GO:0004672">
    <property type="term" value="F:protein kinase activity"/>
    <property type="evidence" value="ECO:0007669"/>
    <property type="project" value="InterPro"/>
</dbReference>
<dbReference type="Pfam" id="PF07714">
    <property type="entry name" value="PK_Tyr_Ser-Thr"/>
    <property type="match status" value="1"/>
</dbReference>
<keyword evidence="2" id="KW-0547">Nucleotide-binding</keyword>
<evidence type="ECO:0000313" key="7">
    <source>
        <dbReference type="Proteomes" id="UP000015453"/>
    </source>
</evidence>
<accession>S8DWM8</accession>
<dbReference type="Proteomes" id="UP000015453">
    <property type="component" value="Unassembled WGS sequence"/>
</dbReference>
<keyword evidence="4" id="KW-0067">ATP-binding</keyword>
<keyword evidence="3" id="KW-0418">Kinase</keyword>
<evidence type="ECO:0000256" key="4">
    <source>
        <dbReference type="ARBA" id="ARBA00022840"/>
    </source>
</evidence>
<keyword evidence="1" id="KW-0808">Transferase</keyword>
<dbReference type="Gene3D" id="1.10.510.10">
    <property type="entry name" value="Transferase(Phosphotransferase) domain 1"/>
    <property type="match status" value="1"/>
</dbReference>
<dbReference type="InterPro" id="IPR011009">
    <property type="entry name" value="Kinase-like_dom_sf"/>
</dbReference>
<keyword evidence="7" id="KW-1185">Reference proteome</keyword>
<dbReference type="GO" id="GO:0005524">
    <property type="term" value="F:ATP binding"/>
    <property type="evidence" value="ECO:0007669"/>
    <property type="project" value="UniProtKB-KW"/>
</dbReference>
<evidence type="ECO:0000256" key="2">
    <source>
        <dbReference type="ARBA" id="ARBA00022741"/>
    </source>
</evidence>
<sequence>MLSIVMHSSVFGGYIAPEYAMRGHLTEKVDVFSYGVVALEIVCGRPNHDKNLEAGQVFLLDWAWSMHESNRDFELVDPKLKEYNTEEVRRIITVSLLCTQASPASRPPMSRVAAMLSRDIEVPLVISRSKYLTDAQFNYVTASASSTHFDTSTSHSAVSTDTSTIKTLAAETPRS</sequence>
<organism evidence="6 7">
    <name type="scientific">Genlisea aurea</name>
    <dbReference type="NCBI Taxonomy" id="192259"/>
    <lineage>
        <taxon>Eukaryota</taxon>
        <taxon>Viridiplantae</taxon>
        <taxon>Streptophyta</taxon>
        <taxon>Embryophyta</taxon>
        <taxon>Tracheophyta</taxon>
        <taxon>Spermatophyta</taxon>
        <taxon>Magnoliopsida</taxon>
        <taxon>eudicotyledons</taxon>
        <taxon>Gunneridae</taxon>
        <taxon>Pentapetalae</taxon>
        <taxon>asterids</taxon>
        <taxon>lamiids</taxon>
        <taxon>Lamiales</taxon>
        <taxon>Lentibulariaceae</taxon>
        <taxon>Genlisea</taxon>
    </lineage>
</organism>
<dbReference type="EMBL" id="AUSU01003023">
    <property type="protein sequence ID" value="EPS67608.1"/>
    <property type="molecule type" value="Genomic_DNA"/>
</dbReference>
<dbReference type="AlphaFoldDB" id="S8DWM8"/>
<evidence type="ECO:0000256" key="3">
    <source>
        <dbReference type="ARBA" id="ARBA00022777"/>
    </source>
</evidence>
<feature type="non-terminal residue" evidence="6">
    <location>
        <position position="175"/>
    </location>
</feature>
<evidence type="ECO:0000313" key="6">
    <source>
        <dbReference type="EMBL" id="EPS67608.1"/>
    </source>
</evidence>
<comment type="caution">
    <text evidence="6">The sequence shown here is derived from an EMBL/GenBank/DDBJ whole genome shotgun (WGS) entry which is preliminary data.</text>
</comment>
<reference evidence="6 7" key="1">
    <citation type="journal article" date="2013" name="BMC Genomics">
        <title>The miniature genome of a carnivorous plant Genlisea aurea contains a low number of genes and short non-coding sequences.</title>
        <authorList>
            <person name="Leushkin E.V."/>
            <person name="Sutormin R.A."/>
            <person name="Nabieva E.R."/>
            <person name="Penin A.A."/>
            <person name="Kondrashov A.S."/>
            <person name="Logacheva M.D."/>
        </authorList>
    </citation>
    <scope>NUCLEOTIDE SEQUENCE [LARGE SCALE GENOMIC DNA]</scope>
</reference>
<dbReference type="PANTHER" id="PTHR47973">
    <property type="entry name" value="CYSTEINE-RICH RECEPTOR-LIKE PROTEIN KINASE 3"/>
    <property type="match status" value="1"/>
</dbReference>
<gene>
    <name evidence="6" type="ORF">M569_07167</name>
</gene>
<protein>
    <recommendedName>
        <fullName evidence="5">Serine-threonine/tyrosine-protein kinase catalytic domain-containing protein</fullName>
    </recommendedName>
</protein>
<dbReference type="OrthoDB" id="910507at2759"/>
<evidence type="ECO:0000259" key="5">
    <source>
        <dbReference type="Pfam" id="PF07714"/>
    </source>
</evidence>
<proteinExistence type="predicted"/>
<dbReference type="InterPro" id="IPR001245">
    <property type="entry name" value="Ser-Thr/Tyr_kinase_cat_dom"/>
</dbReference>
<dbReference type="SUPFAM" id="SSF56112">
    <property type="entry name" value="Protein kinase-like (PK-like)"/>
    <property type="match status" value="1"/>
</dbReference>
<dbReference type="InterPro" id="IPR052059">
    <property type="entry name" value="CR_Ser/Thr_kinase"/>
</dbReference>
<name>S8DWM8_9LAMI</name>
<evidence type="ECO:0000256" key="1">
    <source>
        <dbReference type="ARBA" id="ARBA00022679"/>
    </source>
</evidence>
<feature type="domain" description="Serine-threonine/tyrosine-protein kinase catalytic" evidence="5">
    <location>
        <begin position="14"/>
        <end position="115"/>
    </location>
</feature>